<dbReference type="PANTHER" id="PTHR30329:SF21">
    <property type="entry name" value="LIPOPROTEIN YIAD-RELATED"/>
    <property type="match status" value="1"/>
</dbReference>
<accession>A0A7C5I495</accession>
<dbReference type="PROSITE" id="PS51123">
    <property type="entry name" value="OMPA_2"/>
    <property type="match status" value="1"/>
</dbReference>
<evidence type="ECO:0000256" key="4">
    <source>
        <dbReference type="PROSITE-ProRule" id="PRU00473"/>
    </source>
</evidence>
<dbReference type="EMBL" id="DRTV01000066">
    <property type="protein sequence ID" value="HHF57944.1"/>
    <property type="molecule type" value="Genomic_DNA"/>
</dbReference>
<evidence type="ECO:0000313" key="6">
    <source>
        <dbReference type="EMBL" id="HHF57944.1"/>
    </source>
</evidence>
<protein>
    <recommendedName>
        <fullName evidence="5">OmpA-like domain-containing protein</fullName>
    </recommendedName>
</protein>
<dbReference type="InterPro" id="IPR006665">
    <property type="entry name" value="OmpA-like"/>
</dbReference>
<dbReference type="SUPFAM" id="SSF49464">
    <property type="entry name" value="Carboxypeptidase regulatory domain-like"/>
    <property type="match status" value="1"/>
</dbReference>
<dbReference type="SUPFAM" id="SSF103088">
    <property type="entry name" value="OmpA-like"/>
    <property type="match status" value="1"/>
</dbReference>
<dbReference type="GO" id="GO:0009279">
    <property type="term" value="C:cell outer membrane"/>
    <property type="evidence" value="ECO:0007669"/>
    <property type="project" value="UniProtKB-SubCell"/>
</dbReference>
<dbReference type="Gene3D" id="3.30.1330.60">
    <property type="entry name" value="OmpA-like domain"/>
    <property type="match status" value="1"/>
</dbReference>
<proteinExistence type="predicted"/>
<feature type="domain" description="OmpA-like" evidence="5">
    <location>
        <begin position="69"/>
        <end position="188"/>
    </location>
</feature>
<evidence type="ECO:0000256" key="1">
    <source>
        <dbReference type="ARBA" id="ARBA00004442"/>
    </source>
</evidence>
<dbReference type="InterPro" id="IPR008969">
    <property type="entry name" value="CarboxyPept-like_regulatory"/>
</dbReference>
<dbReference type="AlphaFoldDB" id="A0A7C5I495"/>
<keyword evidence="3" id="KW-0998">Cell outer membrane</keyword>
<evidence type="ECO:0000256" key="2">
    <source>
        <dbReference type="ARBA" id="ARBA00023136"/>
    </source>
</evidence>
<evidence type="ECO:0000259" key="5">
    <source>
        <dbReference type="PROSITE" id="PS51123"/>
    </source>
</evidence>
<dbReference type="PROSITE" id="PS01068">
    <property type="entry name" value="OMPA_1"/>
    <property type="match status" value="1"/>
</dbReference>
<dbReference type="Pfam" id="PF00691">
    <property type="entry name" value="OmpA"/>
    <property type="match status" value="1"/>
</dbReference>
<dbReference type="PANTHER" id="PTHR30329">
    <property type="entry name" value="STATOR ELEMENT OF FLAGELLAR MOTOR COMPLEX"/>
    <property type="match status" value="1"/>
</dbReference>
<comment type="caution">
    <text evidence="6">The sequence shown here is derived from an EMBL/GenBank/DDBJ whole genome shotgun (WGS) entry which is preliminary data.</text>
</comment>
<dbReference type="Proteomes" id="UP000886014">
    <property type="component" value="Unassembled WGS sequence"/>
</dbReference>
<dbReference type="PRINTS" id="PR01021">
    <property type="entry name" value="OMPADOMAIN"/>
</dbReference>
<organism evidence="6">
    <name type="scientific">candidate division WOR-3 bacterium</name>
    <dbReference type="NCBI Taxonomy" id="2052148"/>
    <lineage>
        <taxon>Bacteria</taxon>
        <taxon>Bacteria division WOR-3</taxon>
    </lineage>
</organism>
<dbReference type="Gene3D" id="2.60.40.1120">
    <property type="entry name" value="Carboxypeptidase-like, regulatory domain"/>
    <property type="match status" value="1"/>
</dbReference>
<dbReference type="CDD" id="cd07185">
    <property type="entry name" value="OmpA_C-like"/>
    <property type="match status" value="1"/>
</dbReference>
<dbReference type="InterPro" id="IPR006690">
    <property type="entry name" value="OMPA-like_CS"/>
</dbReference>
<sequence length="192" mass="21888">MKPLVADMVFYDTLGNEITKITSNKDGTYSVKLDQGVYRVKVAVPRYIPQEAIVVVEGGKKNVRDFAMLKEKMVFTFRNIYFDFNKATIKPESYPVLDSIAQILKENPTMVVEIGGHTDTRGSRKYNQKLSQKRAEAVKNYLVRVHGIDPSRLIAKGYGESRPLVKPERTEADYAKNRRVEFLIIGQRGVEK</sequence>
<dbReference type="InterPro" id="IPR006664">
    <property type="entry name" value="OMP_bac"/>
</dbReference>
<dbReference type="InterPro" id="IPR036737">
    <property type="entry name" value="OmpA-like_sf"/>
</dbReference>
<name>A0A7C5I495_UNCW3</name>
<evidence type="ECO:0000256" key="3">
    <source>
        <dbReference type="ARBA" id="ARBA00023237"/>
    </source>
</evidence>
<dbReference type="InterPro" id="IPR050330">
    <property type="entry name" value="Bact_OuterMem_StrucFunc"/>
</dbReference>
<gene>
    <name evidence="6" type="ORF">ENL41_00795</name>
</gene>
<comment type="subcellular location">
    <subcellularLocation>
        <location evidence="1">Cell outer membrane</location>
    </subcellularLocation>
</comment>
<reference evidence="6" key="1">
    <citation type="journal article" date="2020" name="mSystems">
        <title>Genome- and Community-Level Interaction Insights into Carbon Utilization and Element Cycling Functions of Hydrothermarchaeota in Hydrothermal Sediment.</title>
        <authorList>
            <person name="Zhou Z."/>
            <person name="Liu Y."/>
            <person name="Xu W."/>
            <person name="Pan J."/>
            <person name="Luo Z.H."/>
            <person name="Li M."/>
        </authorList>
    </citation>
    <scope>NUCLEOTIDE SEQUENCE [LARGE SCALE GENOMIC DNA]</scope>
    <source>
        <strain evidence="6">HyVt-94</strain>
    </source>
</reference>
<keyword evidence="2 4" id="KW-0472">Membrane</keyword>